<keyword evidence="1" id="KW-0560">Oxidoreductase</keyword>
<dbReference type="GO" id="GO:0005737">
    <property type="term" value="C:cytoplasm"/>
    <property type="evidence" value="ECO:0007669"/>
    <property type="project" value="TreeGrafter"/>
</dbReference>
<dbReference type="SUPFAM" id="SSF54373">
    <property type="entry name" value="FAD-linked reductases, C-terminal domain"/>
    <property type="match status" value="1"/>
</dbReference>
<dbReference type="InterPro" id="IPR006076">
    <property type="entry name" value="FAD-dep_OxRdtase"/>
</dbReference>
<protein>
    <submittedName>
        <fullName evidence="3">FAD-dependent oxidoreductase</fullName>
    </submittedName>
</protein>
<feature type="domain" description="FAD dependent oxidoreductase" evidence="2">
    <location>
        <begin position="5"/>
        <end position="397"/>
    </location>
</feature>
<evidence type="ECO:0000313" key="3">
    <source>
        <dbReference type="EMBL" id="HEN14368.1"/>
    </source>
</evidence>
<comment type="caution">
    <text evidence="3">The sequence shown here is derived from an EMBL/GenBank/DDBJ whole genome shotgun (WGS) entry which is preliminary data.</text>
</comment>
<dbReference type="Pfam" id="PF01266">
    <property type="entry name" value="DAO"/>
    <property type="match status" value="1"/>
</dbReference>
<name>A0A7C2NTB3_9PLAN</name>
<accession>A0A7C2NTB3</accession>
<proteinExistence type="predicted"/>
<sequence>MSERRVVVVGGGVIGVASAHYLQQAGWSVIVIDQGTIGGGCSHGNCGLICPSHVLPLAEPGAIGQAIRSLFQPEAPFRVKPRVDFDLWYWLWRFACRCNHGDMVATGHPIQRLLQSSQEQYERLIEQERLDCEWQRRGLLFAYRSREPFEAYAEMDQLLAETFGVPAQRFDGDAVCELEPALKPGLAGGWYYDHDAHLRPDKLMSSWRASLESRSVTFREQCEFLEFERTNGRATQVQTSQGAIAADAVVIATGALTPRLSASLGCRIPIQPGKGYSITMPRPQQCPVIPLIFPEHRVAVTPMQSGYRLGSIMEFAGYDDRIAPERLQLLTRGAALYLHEPTAEPVVEHWTGWRPMTWDSLPIIDRAPVAENVWIAAGHNMVGISMAPGTGRLVAELVSNAKPHLDPKPYSLQRFR</sequence>
<dbReference type="AlphaFoldDB" id="A0A7C2NTB3"/>
<dbReference type="InterPro" id="IPR036188">
    <property type="entry name" value="FAD/NAD-bd_sf"/>
</dbReference>
<dbReference type="GO" id="GO:0016491">
    <property type="term" value="F:oxidoreductase activity"/>
    <property type="evidence" value="ECO:0007669"/>
    <property type="project" value="UniProtKB-KW"/>
</dbReference>
<organism evidence="3">
    <name type="scientific">Schlesneria paludicola</name>
    <dbReference type="NCBI Taxonomy" id="360056"/>
    <lineage>
        <taxon>Bacteria</taxon>
        <taxon>Pseudomonadati</taxon>
        <taxon>Planctomycetota</taxon>
        <taxon>Planctomycetia</taxon>
        <taxon>Planctomycetales</taxon>
        <taxon>Planctomycetaceae</taxon>
        <taxon>Schlesneria</taxon>
    </lineage>
</organism>
<dbReference type="PANTHER" id="PTHR13847">
    <property type="entry name" value="SARCOSINE DEHYDROGENASE-RELATED"/>
    <property type="match status" value="1"/>
</dbReference>
<reference evidence="3" key="1">
    <citation type="journal article" date="2020" name="mSystems">
        <title>Genome- and Community-Level Interaction Insights into Carbon Utilization and Element Cycling Functions of Hydrothermarchaeota in Hydrothermal Sediment.</title>
        <authorList>
            <person name="Zhou Z."/>
            <person name="Liu Y."/>
            <person name="Xu W."/>
            <person name="Pan J."/>
            <person name="Luo Z.H."/>
            <person name="Li M."/>
        </authorList>
    </citation>
    <scope>NUCLEOTIDE SEQUENCE [LARGE SCALE GENOMIC DNA]</scope>
    <source>
        <strain evidence="3">SpSt-339</strain>
    </source>
</reference>
<gene>
    <name evidence="3" type="ORF">ENQ76_02720</name>
</gene>
<dbReference type="Gene3D" id="3.30.9.10">
    <property type="entry name" value="D-Amino Acid Oxidase, subunit A, domain 2"/>
    <property type="match status" value="1"/>
</dbReference>
<evidence type="ECO:0000259" key="2">
    <source>
        <dbReference type="Pfam" id="PF01266"/>
    </source>
</evidence>
<dbReference type="Gene3D" id="3.50.50.60">
    <property type="entry name" value="FAD/NAD(P)-binding domain"/>
    <property type="match status" value="2"/>
</dbReference>
<dbReference type="SUPFAM" id="SSF51905">
    <property type="entry name" value="FAD/NAD(P)-binding domain"/>
    <property type="match status" value="1"/>
</dbReference>
<evidence type="ECO:0000256" key="1">
    <source>
        <dbReference type="ARBA" id="ARBA00023002"/>
    </source>
</evidence>
<dbReference type="PANTHER" id="PTHR13847:SF289">
    <property type="entry name" value="GLYCINE OXIDASE"/>
    <property type="match status" value="1"/>
</dbReference>
<dbReference type="EMBL" id="DSOK01000087">
    <property type="protein sequence ID" value="HEN14368.1"/>
    <property type="molecule type" value="Genomic_DNA"/>
</dbReference>